<comment type="caution">
    <text evidence="1">The sequence shown here is derived from an EMBL/GenBank/DDBJ whole genome shotgun (WGS) entry which is preliminary data.</text>
</comment>
<reference evidence="1 2" key="1">
    <citation type="journal article" date="2018" name="PLoS Genet.">
        <title>Population sequencing reveals clonal diversity and ancestral inbreeding in the grapevine cultivar Chardonnay.</title>
        <authorList>
            <person name="Roach M.J."/>
            <person name="Johnson D.L."/>
            <person name="Bohlmann J."/>
            <person name="van Vuuren H.J."/>
            <person name="Jones S.J."/>
            <person name="Pretorius I.S."/>
            <person name="Schmidt S.A."/>
            <person name="Borneman A.R."/>
        </authorList>
    </citation>
    <scope>NUCLEOTIDE SEQUENCE [LARGE SCALE GENOMIC DNA]</scope>
    <source>
        <strain evidence="2">cv. Chardonnay</strain>
        <tissue evidence="1">Leaf</tissue>
    </source>
</reference>
<sequence length="121" mass="13177">MWRFHGGESQGGFLYHIFVDWECDGGVFGELDQLFGHKAHQCIDTAGAGECQSGGSSSSVGVDFPESGDGDGNDWLCCYNNGGGALQRGEEEIQSYNSLTMKIDSIHGCGSVFYFIHRFCF</sequence>
<protein>
    <submittedName>
        <fullName evidence="1">Uncharacterized protein</fullName>
    </submittedName>
</protein>
<gene>
    <name evidence="1" type="ORF">CK203_014017</name>
</gene>
<evidence type="ECO:0000313" key="2">
    <source>
        <dbReference type="Proteomes" id="UP000288805"/>
    </source>
</evidence>
<accession>A0A438JJD9</accession>
<proteinExistence type="predicted"/>
<name>A0A438JJD9_VITVI</name>
<dbReference type="EMBL" id="QGNW01000039">
    <property type="protein sequence ID" value="RVX09074.1"/>
    <property type="molecule type" value="Genomic_DNA"/>
</dbReference>
<organism evidence="1 2">
    <name type="scientific">Vitis vinifera</name>
    <name type="common">Grape</name>
    <dbReference type="NCBI Taxonomy" id="29760"/>
    <lineage>
        <taxon>Eukaryota</taxon>
        <taxon>Viridiplantae</taxon>
        <taxon>Streptophyta</taxon>
        <taxon>Embryophyta</taxon>
        <taxon>Tracheophyta</taxon>
        <taxon>Spermatophyta</taxon>
        <taxon>Magnoliopsida</taxon>
        <taxon>eudicotyledons</taxon>
        <taxon>Gunneridae</taxon>
        <taxon>Pentapetalae</taxon>
        <taxon>rosids</taxon>
        <taxon>Vitales</taxon>
        <taxon>Vitaceae</taxon>
        <taxon>Viteae</taxon>
        <taxon>Vitis</taxon>
    </lineage>
</organism>
<evidence type="ECO:0000313" key="1">
    <source>
        <dbReference type="EMBL" id="RVX09074.1"/>
    </source>
</evidence>
<dbReference type="AlphaFoldDB" id="A0A438JJD9"/>
<dbReference type="Proteomes" id="UP000288805">
    <property type="component" value="Unassembled WGS sequence"/>
</dbReference>